<organism evidence="7 8">
    <name type="scientific">Brachybacterium kimchii</name>
    <dbReference type="NCBI Taxonomy" id="2942909"/>
    <lineage>
        <taxon>Bacteria</taxon>
        <taxon>Bacillati</taxon>
        <taxon>Actinomycetota</taxon>
        <taxon>Actinomycetes</taxon>
        <taxon>Micrococcales</taxon>
        <taxon>Dermabacteraceae</taxon>
        <taxon>Brachybacterium</taxon>
    </lineage>
</organism>
<keyword evidence="3" id="KW-0456">Lyase</keyword>
<gene>
    <name evidence="7" type="ORF">M4486_17375</name>
</gene>
<dbReference type="PANTHER" id="PTHR21240:SF29">
    <property type="entry name" value="AMIDOHYDROLASE-RELATED DOMAIN-CONTAINING PROTEIN"/>
    <property type="match status" value="1"/>
</dbReference>
<name>A0ABY4N4A2_9MICO</name>
<dbReference type="Proteomes" id="UP001055868">
    <property type="component" value="Chromosome"/>
</dbReference>
<evidence type="ECO:0000256" key="5">
    <source>
        <dbReference type="ARBA" id="ARBA00038889"/>
    </source>
</evidence>
<dbReference type="Pfam" id="PF04909">
    <property type="entry name" value="Amidohydro_2"/>
    <property type="match status" value="1"/>
</dbReference>
<evidence type="ECO:0000313" key="8">
    <source>
        <dbReference type="Proteomes" id="UP001055868"/>
    </source>
</evidence>
<comment type="catalytic activity">
    <reaction evidence="4">
        <text>6-methylsalicylate + H(+) = 3-methylphenol + CO2</text>
        <dbReference type="Rhea" id="RHEA:23112"/>
        <dbReference type="ChEBI" id="CHEBI:15378"/>
        <dbReference type="ChEBI" id="CHEBI:16526"/>
        <dbReference type="ChEBI" id="CHEBI:17231"/>
        <dbReference type="ChEBI" id="CHEBI:36658"/>
        <dbReference type="EC" id="4.1.1.52"/>
    </reaction>
    <physiologicalReaction direction="left-to-right" evidence="4">
        <dbReference type="Rhea" id="RHEA:23113"/>
    </physiologicalReaction>
</comment>
<keyword evidence="8" id="KW-1185">Reference proteome</keyword>
<dbReference type="RefSeq" id="WP_249478580.1">
    <property type="nucleotide sequence ID" value="NZ_CP097218.1"/>
</dbReference>
<dbReference type="PANTHER" id="PTHR21240">
    <property type="entry name" value="2-AMINO-3-CARBOXYLMUCONATE-6-SEMIALDEHYDE DECARBOXYLASE"/>
    <property type="match status" value="1"/>
</dbReference>
<evidence type="ECO:0000256" key="4">
    <source>
        <dbReference type="ARBA" id="ARBA00036832"/>
    </source>
</evidence>
<dbReference type="SUPFAM" id="SSF51556">
    <property type="entry name" value="Metallo-dependent hydrolases"/>
    <property type="match status" value="1"/>
</dbReference>
<evidence type="ECO:0000256" key="3">
    <source>
        <dbReference type="ARBA" id="ARBA00023239"/>
    </source>
</evidence>
<accession>A0ABY4N4A2</accession>
<evidence type="ECO:0000259" key="6">
    <source>
        <dbReference type="Pfam" id="PF04909"/>
    </source>
</evidence>
<evidence type="ECO:0000256" key="2">
    <source>
        <dbReference type="ARBA" id="ARBA00022833"/>
    </source>
</evidence>
<reference evidence="7" key="1">
    <citation type="submission" date="2022-05" db="EMBL/GenBank/DDBJ databases">
        <title>Genomic analysis of Brachybacterium sp. CBA3104.</title>
        <authorList>
            <person name="Roh S.W."/>
            <person name="Kim Y.B."/>
            <person name="Kim Y."/>
        </authorList>
    </citation>
    <scope>NUCLEOTIDE SEQUENCE</scope>
    <source>
        <strain evidence="7">CBA3104</strain>
    </source>
</reference>
<proteinExistence type="predicted"/>
<dbReference type="InterPro" id="IPR032465">
    <property type="entry name" value="ACMSD"/>
</dbReference>
<sequence>MIAPADRLIDVHAHFVTDDYVAAARAAGIEHPDGMPGWPQWDLASQIEDMDRRDIEHAVLSISSPGVHFGDDASAASLARAVNDAAAAFVAEHPQRLSFFASLPLPDVDAARVEARRALALPGARGVILESNARGQYLGDQALEPLWAELEAAGAIVFVHPTSPVGADGTDLGRPRPMLEFMADSTRSIVDLVLAGALDRHPGLRVIVPHSGASLALLSDRVALFQGGFGLGGTPFADALRGLWFDLAGTPFPHAAPLLVDVAGSQHVLYGSDSCWTPAPAVDAQIESIDRAAPPLGATSWRRLTTRNAETLLGEA</sequence>
<dbReference type="EC" id="4.1.1.52" evidence="5"/>
<evidence type="ECO:0000313" key="7">
    <source>
        <dbReference type="EMBL" id="UQN29383.1"/>
    </source>
</evidence>
<feature type="domain" description="Amidohydrolase-related" evidence="6">
    <location>
        <begin position="9"/>
        <end position="314"/>
    </location>
</feature>
<dbReference type="InterPro" id="IPR032466">
    <property type="entry name" value="Metal_Hydrolase"/>
</dbReference>
<protein>
    <recommendedName>
        <fullName evidence="5">6-methylsalicylate decarboxylase</fullName>
        <ecNumber evidence="5">4.1.1.52</ecNumber>
    </recommendedName>
</protein>
<evidence type="ECO:0000256" key="1">
    <source>
        <dbReference type="ARBA" id="ARBA00022723"/>
    </source>
</evidence>
<keyword evidence="1" id="KW-0479">Metal-binding</keyword>
<dbReference type="Gene3D" id="3.20.20.140">
    <property type="entry name" value="Metal-dependent hydrolases"/>
    <property type="match status" value="1"/>
</dbReference>
<dbReference type="EMBL" id="CP097218">
    <property type="protein sequence ID" value="UQN29383.1"/>
    <property type="molecule type" value="Genomic_DNA"/>
</dbReference>
<keyword evidence="2" id="KW-0862">Zinc</keyword>
<dbReference type="InterPro" id="IPR006680">
    <property type="entry name" value="Amidohydro-rel"/>
</dbReference>